<accession>A0A5C6A7I6</accession>
<feature type="region of interest" description="Disordered" evidence="7">
    <location>
        <begin position="490"/>
        <end position="511"/>
    </location>
</feature>
<gene>
    <name evidence="10" type="ORF">Pla100_31200</name>
</gene>
<feature type="transmembrane region" description="Helical" evidence="8">
    <location>
        <begin position="167"/>
        <end position="188"/>
    </location>
</feature>
<protein>
    <submittedName>
        <fullName evidence="10">Major Facilitator Superfamily protein</fullName>
    </submittedName>
</protein>
<evidence type="ECO:0000256" key="4">
    <source>
        <dbReference type="ARBA" id="ARBA00022692"/>
    </source>
</evidence>
<comment type="similarity">
    <text evidence="2">Belongs to the major facilitator superfamily.</text>
</comment>
<proteinExistence type="inferred from homology"/>
<evidence type="ECO:0000256" key="3">
    <source>
        <dbReference type="ARBA" id="ARBA00022448"/>
    </source>
</evidence>
<dbReference type="AlphaFoldDB" id="A0A5C6A7I6"/>
<keyword evidence="3" id="KW-0813">Transport</keyword>
<feature type="transmembrane region" description="Helical" evidence="8">
    <location>
        <begin position="47"/>
        <end position="66"/>
    </location>
</feature>
<dbReference type="PANTHER" id="PTHR23514">
    <property type="entry name" value="BYPASS OF STOP CODON PROTEIN 6"/>
    <property type="match status" value="1"/>
</dbReference>
<dbReference type="InterPro" id="IPR020846">
    <property type="entry name" value="MFS_dom"/>
</dbReference>
<keyword evidence="11" id="KW-1185">Reference proteome</keyword>
<feature type="transmembrane region" description="Helical" evidence="8">
    <location>
        <begin position="332"/>
        <end position="351"/>
    </location>
</feature>
<feature type="transmembrane region" description="Helical" evidence="8">
    <location>
        <begin position="209"/>
        <end position="227"/>
    </location>
</feature>
<dbReference type="RefSeq" id="WP_146578553.1">
    <property type="nucleotide sequence ID" value="NZ_SJPM01000006.1"/>
</dbReference>
<evidence type="ECO:0000313" key="11">
    <source>
        <dbReference type="Proteomes" id="UP000316213"/>
    </source>
</evidence>
<feature type="transmembrane region" description="Helical" evidence="8">
    <location>
        <begin position="107"/>
        <end position="128"/>
    </location>
</feature>
<feature type="transmembrane region" description="Helical" evidence="8">
    <location>
        <begin position="279"/>
        <end position="312"/>
    </location>
</feature>
<dbReference type="Gene3D" id="1.20.1250.20">
    <property type="entry name" value="MFS general substrate transporter like domains"/>
    <property type="match status" value="1"/>
</dbReference>
<evidence type="ECO:0000259" key="9">
    <source>
        <dbReference type="PROSITE" id="PS50850"/>
    </source>
</evidence>
<evidence type="ECO:0000256" key="5">
    <source>
        <dbReference type="ARBA" id="ARBA00022989"/>
    </source>
</evidence>
<feature type="compositionally biased region" description="Polar residues" evidence="7">
    <location>
        <begin position="501"/>
        <end position="511"/>
    </location>
</feature>
<feature type="transmembrane region" description="Helical" evidence="8">
    <location>
        <begin position="465"/>
        <end position="484"/>
    </location>
</feature>
<dbReference type="InterPro" id="IPR051788">
    <property type="entry name" value="MFS_Transporter"/>
</dbReference>
<dbReference type="GO" id="GO:0022857">
    <property type="term" value="F:transmembrane transporter activity"/>
    <property type="evidence" value="ECO:0007669"/>
    <property type="project" value="InterPro"/>
</dbReference>
<keyword evidence="6 8" id="KW-0472">Membrane</keyword>
<keyword evidence="5 8" id="KW-1133">Transmembrane helix</keyword>
<feature type="domain" description="Major facilitator superfamily (MFS) profile" evidence="9">
    <location>
        <begin position="7"/>
        <end position="409"/>
    </location>
</feature>
<name>A0A5C6A7I6_9BACT</name>
<keyword evidence="4 8" id="KW-0812">Transmembrane</keyword>
<comment type="subcellular location">
    <subcellularLocation>
        <location evidence="1">Endomembrane system</location>
        <topology evidence="1">Multi-pass membrane protein</topology>
    </subcellularLocation>
</comment>
<dbReference type="EMBL" id="SJPM01000006">
    <property type="protein sequence ID" value="TWT95479.1"/>
    <property type="molecule type" value="Genomic_DNA"/>
</dbReference>
<dbReference type="Pfam" id="PF07690">
    <property type="entry name" value="MFS_1"/>
    <property type="match status" value="1"/>
</dbReference>
<evidence type="ECO:0000256" key="1">
    <source>
        <dbReference type="ARBA" id="ARBA00004127"/>
    </source>
</evidence>
<dbReference type="PROSITE" id="PS50850">
    <property type="entry name" value="MFS"/>
    <property type="match status" value="1"/>
</dbReference>
<reference evidence="10 11" key="1">
    <citation type="submission" date="2019-02" db="EMBL/GenBank/DDBJ databases">
        <title>Deep-cultivation of Planctomycetes and their phenomic and genomic characterization uncovers novel biology.</title>
        <authorList>
            <person name="Wiegand S."/>
            <person name="Jogler M."/>
            <person name="Boedeker C."/>
            <person name="Pinto D."/>
            <person name="Vollmers J."/>
            <person name="Rivas-Marin E."/>
            <person name="Kohn T."/>
            <person name="Peeters S.H."/>
            <person name="Heuer A."/>
            <person name="Rast P."/>
            <person name="Oberbeckmann S."/>
            <person name="Bunk B."/>
            <person name="Jeske O."/>
            <person name="Meyerdierks A."/>
            <person name="Storesund J.E."/>
            <person name="Kallscheuer N."/>
            <person name="Luecker S."/>
            <person name="Lage O.M."/>
            <person name="Pohl T."/>
            <person name="Merkel B.J."/>
            <person name="Hornburger P."/>
            <person name="Mueller R.-W."/>
            <person name="Bruemmer F."/>
            <person name="Labrenz M."/>
            <person name="Spormann A.M."/>
            <person name="Op Den Camp H."/>
            <person name="Overmann J."/>
            <person name="Amann R."/>
            <person name="Jetten M.S.M."/>
            <person name="Mascher T."/>
            <person name="Medema M.H."/>
            <person name="Devos D.P."/>
            <person name="Kaster A.-K."/>
            <person name="Ovreas L."/>
            <person name="Rohde M."/>
            <person name="Galperin M.Y."/>
            <person name="Jogler C."/>
        </authorList>
    </citation>
    <scope>NUCLEOTIDE SEQUENCE [LARGE SCALE GENOMIC DNA]</scope>
    <source>
        <strain evidence="10 11">Pla100</strain>
    </source>
</reference>
<dbReference type="InterPro" id="IPR036259">
    <property type="entry name" value="MFS_trans_sf"/>
</dbReference>
<dbReference type="OrthoDB" id="9783757at2"/>
<evidence type="ECO:0000313" key="10">
    <source>
        <dbReference type="EMBL" id="TWT95479.1"/>
    </source>
</evidence>
<feature type="transmembrane region" description="Helical" evidence="8">
    <location>
        <begin position="247"/>
        <end position="267"/>
    </location>
</feature>
<dbReference type="GO" id="GO:0016020">
    <property type="term" value="C:membrane"/>
    <property type="evidence" value="ECO:0007669"/>
    <property type="project" value="TreeGrafter"/>
</dbReference>
<evidence type="ECO:0000256" key="6">
    <source>
        <dbReference type="ARBA" id="ARBA00023136"/>
    </source>
</evidence>
<dbReference type="GO" id="GO:0012505">
    <property type="term" value="C:endomembrane system"/>
    <property type="evidence" value="ECO:0007669"/>
    <property type="project" value="UniProtKB-SubCell"/>
</dbReference>
<evidence type="ECO:0000256" key="8">
    <source>
        <dbReference type="SAM" id="Phobius"/>
    </source>
</evidence>
<evidence type="ECO:0000256" key="7">
    <source>
        <dbReference type="SAM" id="MobiDB-lite"/>
    </source>
</evidence>
<comment type="caution">
    <text evidence="10">The sequence shown here is derived from an EMBL/GenBank/DDBJ whole genome shotgun (WGS) entry which is preliminary data.</text>
</comment>
<dbReference type="SUPFAM" id="SSF103473">
    <property type="entry name" value="MFS general substrate transporter"/>
    <property type="match status" value="1"/>
</dbReference>
<evidence type="ECO:0000256" key="2">
    <source>
        <dbReference type="ARBA" id="ARBA00008335"/>
    </source>
</evidence>
<feature type="transmembrane region" description="Helical" evidence="8">
    <location>
        <begin position="73"/>
        <end position="95"/>
    </location>
</feature>
<organism evidence="10 11">
    <name type="scientific">Neorhodopirellula pilleata</name>
    <dbReference type="NCBI Taxonomy" id="2714738"/>
    <lineage>
        <taxon>Bacteria</taxon>
        <taxon>Pseudomonadati</taxon>
        <taxon>Planctomycetota</taxon>
        <taxon>Planctomycetia</taxon>
        <taxon>Pirellulales</taxon>
        <taxon>Pirellulaceae</taxon>
        <taxon>Neorhodopirellula</taxon>
    </lineage>
</organism>
<dbReference type="PANTHER" id="PTHR23514:SF3">
    <property type="entry name" value="BYPASS OF STOP CODON PROTEIN 6"/>
    <property type="match status" value="1"/>
</dbReference>
<dbReference type="Proteomes" id="UP000316213">
    <property type="component" value="Unassembled WGS sequence"/>
</dbReference>
<feature type="transmembrane region" description="Helical" evidence="8">
    <location>
        <begin position="140"/>
        <end position="161"/>
    </location>
</feature>
<dbReference type="InterPro" id="IPR011701">
    <property type="entry name" value="MFS"/>
</dbReference>
<sequence>MDNRKKLLTAGILTLIAAGVGFAVRGGLLEIWSAEFGFTMTELGKITGGGLVGFGAVILFAGFLIDTVGYKRLLLIALVCHVVSAVMLFAATPVFNASGKEAVYALLYWSMFIFAVGNGICEGVINPLTADLFPEQKTHYLNILHAGWPAGLVIGGLIVFAKGLVAWEILMATFLVPVAIYGFITLFETFPKTAAQQGATSYSGMISKLIGPFFLILLLAHACVGYVELGTDSWINKITGSILSSATLGTALFIYTSVLMTILRFFAGPIVHKISSLGLLLVSAIIGAVGLYLISIGTSVPFMFFAATVYAVGKTFLWPTMLGVLGERYPQSATIGMAIMGCIGMLSAGALGGPGIGYKQDYFASNQLQDVAPSTFQRVKAPNENAFLFFPPITGIDGSVAAMLGDSGGAIENERAIAGDSWEGEKFDELRKQYDWWQVNKAFAAEDAAPVAEANLYGSRMALRVTALVPVTMAFLYLILLLGFKQTPSTHHEPAHDGSTSDETPQSAEPA</sequence>